<evidence type="ECO:0000256" key="1">
    <source>
        <dbReference type="SAM" id="Phobius"/>
    </source>
</evidence>
<organism evidence="2 3">
    <name type="scientific">Candidatus Muproteobacteria bacterium RBG_19FT_COMBO_61_10</name>
    <dbReference type="NCBI Taxonomy" id="1817761"/>
    <lineage>
        <taxon>Bacteria</taxon>
        <taxon>Pseudomonadati</taxon>
        <taxon>Pseudomonadota</taxon>
        <taxon>Candidatus Muproteobacteria</taxon>
    </lineage>
</organism>
<gene>
    <name evidence="2" type="ORF">A2V58_07550</name>
</gene>
<proteinExistence type="predicted"/>
<dbReference type="Proteomes" id="UP000177950">
    <property type="component" value="Unassembled WGS sequence"/>
</dbReference>
<name>A0A1F6UNX2_9PROT</name>
<comment type="caution">
    <text evidence="2">The sequence shown here is derived from an EMBL/GenBank/DDBJ whole genome shotgun (WGS) entry which is preliminary data.</text>
</comment>
<evidence type="ECO:0000313" key="2">
    <source>
        <dbReference type="EMBL" id="OGI58952.1"/>
    </source>
</evidence>
<sequence>MLDDIIGVVLLPLLYEFSNSGGVSLANTGKVLAFIALFMVLAPFAASSPKARFPAFCPPRCYRCCCFSRGCHTRWALRNYRAGSPLDER</sequence>
<keyword evidence="1" id="KW-0472">Membrane</keyword>
<reference evidence="2 3" key="1">
    <citation type="journal article" date="2016" name="Nat. Commun.">
        <title>Thousands of microbial genomes shed light on interconnected biogeochemical processes in an aquifer system.</title>
        <authorList>
            <person name="Anantharaman K."/>
            <person name="Brown C.T."/>
            <person name="Hug L.A."/>
            <person name="Sharon I."/>
            <person name="Castelle C.J."/>
            <person name="Probst A.J."/>
            <person name="Thomas B.C."/>
            <person name="Singh A."/>
            <person name="Wilkins M.J."/>
            <person name="Karaoz U."/>
            <person name="Brodie E.L."/>
            <person name="Williams K.H."/>
            <person name="Hubbard S.S."/>
            <person name="Banfield J.F."/>
        </authorList>
    </citation>
    <scope>NUCLEOTIDE SEQUENCE [LARGE SCALE GENOMIC DNA]</scope>
</reference>
<feature type="transmembrane region" description="Helical" evidence="1">
    <location>
        <begin position="25"/>
        <end position="46"/>
    </location>
</feature>
<dbReference type="AlphaFoldDB" id="A0A1F6UNX2"/>
<dbReference type="EMBL" id="MFSV01000030">
    <property type="protein sequence ID" value="OGI58952.1"/>
    <property type="molecule type" value="Genomic_DNA"/>
</dbReference>
<accession>A0A1F6UNX2</accession>
<keyword evidence="1" id="KW-1133">Transmembrane helix</keyword>
<keyword evidence="1" id="KW-0812">Transmembrane</keyword>
<protein>
    <submittedName>
        <fullName evidence="2">Uncharacterized protein</fullName>
    </submittedName>
</protein>
<evidence type="ECO:0000313" key="3">
    <source>
        <dbReference type="Proteomes" id="UP000177950"/>
    </source>
</evidence>